<sequence length="133" mass="14604">MTDPLTTIGQQLTRIADVLTSPEPPATDAPVEEPATAGPDELRLLRVVEHALGKPVPCPSCERRGPCQCGRSRDAQRAVVVVDALAPWLRGSDDRVQRAVDYVRRLDDTVDRDRLVAILTGRDEAESRQGARR</sequence>
<evidence type="ECO:0000313" key="2">
    <source>
        <dbReference type="EMBL" id="SFK74483.1"/>
    </source>
</evidence>
<accession>A0A1I4C141</accession>
<dbReference type="EMBL" id="FOSG01000008">
    <property type="protein sequence ID" value="SFK74483.1"/>
    <property type="molecule type" value="Genomic_DNA"/>
</dbReference>
<feature type="compositionally biased region" description="Polar residues" evidence="1">
    <location>
        <begin position="1"/>
        <end position="13"/>
    </location>
</feature>
<organism evidence="2 3">
    <name type="scientific">Streptomyces pini</name>
    <dbReference type="NCBI Taxonomy" id="1520580"/>
    <lineage>
        <taxon>Bacteria</taxon>
        <taxon>Bacillati</taxon>
        <taxon>Actinomycetota</taxon>
        <taxon>Actinomycetes</taxon>
        <taxon>Kitasatosporales</taxon>
        <taxon>Streptomycetaceae</taxon>
        <taxon>Streptomyces</taxon>
    </lineage>
</organism>
<evidence type="ECO:0000256" key="1">
    <source>
        <dbReference type="SAM" id="MobiDB-lite"/>
    </source>
</evidence>
<dbReference type="Proteomes" id="UP000198928">
    <property type="component" value="Unassembled WGS sequence"/>
</dbReference>
<proteinExistence type="predicted"/>
<dbReference type="RefSeq" id="WP_093849929.1">
    <property type="nucleotide sequence ID" value="NZ_FOSG01000008.1"/>
</dbReference>
<evidence type="ECO:0000313" key="3">
    <source>
        <dbReference type="Proteomes" id="UP000198928"/>
    </source>
</evidence>
<protein>
    <submittedName>
        <fullName evidence="2">Uncharacterized protein</fullName>
    </submittedName>
</protein>
<name>A0A1I4C141_9ACTN</name>
<gene>
    <name evidence="2" type="ORF">SAMN05192584_108207</name>
</gene>
<keyword evidence="3" id="KW-1185">Reference proteome</keyword>
<feature type="region of interest" description="Disordered" evidence="1">
    <location>
        <begin position="1"/>
        <end position="38"/>
    </location>
</feature>
<dbReference type="AlphaFoldDB" id="A0A1I4C141"/>
<reference evidence="3" key="1">
    <citation type="submission" date="2016-10" db="EMBL/GenBank/DDBJ databases">
        <authorList>
            <person name="Varghese N."/>
            <person name="Submissions S."/>
        </authorList>
    </citation>
    <scope>NUCLEOTIDE SEQUENCE [LARGE SCALE GENOMIC DNA]</scope>
    <source>
        <strain evidence="3">PL19</strain>
    </source>
</reference>